<dbReference type="InterPro" id="IPR019734">
    <property type="entry name" value="TPR_rpt"/>
</dbReference>
<sequence length="432" mass="46876">MDAIAVQRQIRENASTLQNYYSDLKDWEATIAKKEQARSTSTKKPPRVRNAVAVPVRGSAGSVSIQHPINDVHTPAHEPVAKAAPASHVYDTGYKKWDAFDVRPHGPSTGAQEGGRDQGCAADADNLAGRARKSDGNMHFKAGEYVAAVACYTRSLGFNPRNHIVLSNRAMAHLKLKEYIKAEQDATLALQYDSRHVKSLSRRATARNALGKHRLALCDAEAALALEPTNKTIALQLKTTREALKTAVKRTPSTSIPVTVTVAPTVAPTVAVAEPPAVSTNEAPTAPTDKLPLPVAAPPSTKLTRPKIKVLVPTKAPTTSYEFQRVWKSFQHADEMQQLRRTYLGRLQVALLPKLFKDAIEPDLLLEILDALSVEMDANAVALLMHLARVPRFDMVVRFFSGDERQHVASVLAQASAVEGCDAAALKAAYGV</sequence>
<dbReference type="GeneID" id="24131949"/>
<dbReference type="SUPFAM" id="SSF48452">
    <property type="entry name" value="TPR-like"/>
    <property type="match status" value="1"/>
</dbReference>
<dbReference type="PROSITE" id="PS50005">
    <property type="entry name" value="TPR"/>
    <property type="match status" value="1"/>
</dbReference>
<feature type="repeat" description="TPR" evidence="5">
    <location>
        <begin position="129"/>
        <end position="162"/>
    </location>
</feature>
<dbReference type="OrthoDB" id="2423701at2759"/>
<dbReference type="PANTHER" id="PTHR46423">
    <property type="entry name" value="RNA POLYMERASE II-ASSOCIATED PROTEIN 3"/>
    <property type="match status" value="1"/>
</dbReference>
<dbReference type="KEGG" id="spar:SPRG_09799"/>
<keyword evidence="2 5" id="KW-0802">TPR repeat</keyword>
<feature type="domain" description="RNA-polymerase II-associated protein 3-like C-terminal" evidence="7">
    <location>
        <begin position="316"/>
        <end position="405"/>
    </location>
</feature>
<gene>
    <name evidence="8" type="ORF">SPRG_09799</name>
</gene>
<evidence type="ECO:0000256" key="5">
    <source>
        <dbReference type="PROSITE-ProRule" id="PRU00339"/>
    </source>
</evidence>
<evidence type="ECO:0000256" key="2">
    <source>
        <dbReference type="ARBA" id="ARBA00022803"/>
    </source>
</evidence>
<proteinExistence type="inferred from homology"/>
<evidence type="ECO:0000256" key="4">
    <source>
        <dbReference type="ARBA" id="ARBA00040133"/>
    </source>
</evidence>
<accession>A0A067C5I7</accession>
<dbReference type="RefSeq" id="XP_012204840.1">
    <property type="nucleotide sequence ID" value="XM_012349450.1"/>
</dbReference>
<dbReference type="Proteomes" id="UP000030745">
    <property type="component" value="Unassembled WGS sequence"/>
</dbReference>
<dbReference type="OMA" id="CVHMNTG"/>
<reference evidence="8 9" key="1">
    <citation type="journal article" date="2013" name="PLoS Genet.">
        <title>Distinctive expansion of potential virulence genes in the genome of the oomycete fish pathogen Saprolegnia parasitica.</title>
        <authorList>
            <person name="Jiang R.H."/>
            <person name="de Bruijn I."/>
            <person name="Haas B.J."/>
            <person name="Belmonte R."/>
            <person name="Lobach L."/>
            <person name="Christie J."/>
            <person name="van den Ackerveken G."/>
            <person name="Bottin A."/>
            <person name="Bulone V."/>
            <person name="Diaz-Moreno S.M."/>
            <person name="Dumas B."/>
            <person name="Fan L."/>
            <person name="Gaulin E."/>
            <person name="Govers F."/>
            <person name="Grenville-Briggs L.J."/>
            <person name="Horner N.R."/>
            <person name="Levin J.Z."/>
            <person name="Mammella M."/>
            <person name="Meijer H.J."/>
            <person name="Morris P."/>
            <person name="Nusbaum C."/>
            <person name="Oome S."/>
            <person name="Phillips A.J."/>
            <person name="van Rooyen D."/>
            <person name="Rzeszutek E."/>
            <person name="Saraiva M."/>
            <person name="Secombes C.J."/>
            <person name="Seidl M.F."/>
            <person name="Snel B."/>
            <person name="Stassen J.H."/>
            <person name="Sykes S."/>
            <person name="Tripathy S."/>
            <person name="van den Berg H."/>
            <person name="Vega-Arreguin J.C."/>
            <person name="Wawra S."/>
            <person name="Young S.K."/>
            <person name="Zeng Q."/>
            <person name="Dieguez-Uribeondo J."/>
            <person name="Russ C."/>
            <person name="Tyler B.M."/>
            <person name="van West P."/>
        </authorList>
    </citation>
    <scope>NUCLEOTIDE SEQUENCE [LARGE SCALE GENOMIC DNA]</scope>
    <source>
        <strain evidence="8 9">CBS 223.65</strain>
    </source>
</reference>
<dbReference type="Gene3D" id="1.25.40.10">
    <property type="entry name" value="Tetratricopeptide repeat domain"/>
    <property type="match status" value="1"/>
</dbReference>
<dbReference type="Pfam" id="PF13877">
    <property type="entry name" value="RPAP3_C"/>
    <property type="match status" value="1"/>
</dbReference>
<protein>
    <recommendedName>
        <fullName evidence="4">RNA polymerase II-associated protein 3</fullName>
    </recommendedName>
</protein>
<evidence type="ECO:0000256" key="6">
    <source>
        <dbReference type="SAM" id="MobiDB-lite"/>
    </source>
</evidence>
<dbReference type="InterPro" id="IPR011990">
    <property type="entry name" value="TPR-like_helical_dom_sf"/>
</dbReference>
<comment type="similarity">
    <text evidence="3">Belongs to the RPAP3 family.</text>
</comment>
<evidence type="ECO:0000259" key="7">
    <source>
        <dbReference type="Pfam" id="PF13877"/>
    </source>
</evidence>
<evidence type="ECO:0000313" key="8">
    <source>
        <dbReference type="EMBL" id="KDO24410.1"/>
    </source>
</evidence>
<dbReference type="InterPro" id="IPR025986">
    <property type="entry name" value="RPAP3-like_C"/>
</dbReference>
<keyword evidence="9" id="KW-1185">Reference proteome</keyword>
<dbReference type="STRING" id="695850.A0A067C5I7"/>
<keyword evidence="1" id="KW-0677">Repeat</keyword>
<evidence type="ECO:0000256" key="3">
    <source>
        <dbReference type="ARBA" id="ARBA00038275"/>
    </source>
</evidence>
<dbReference type="SMART" id="SM00028">
    <property type="entry name" value="TPR"/>
    <property type="match status" value="3"/>
</dbReference>
<dbReference type="AlphaFoldDB" id="A0A067C5I7"/>
<evidence type="ECO:0000256" key="1">
    <source>
        <dbReference type="ARBA" id="ARBA00022737"/>
    </source>
</evidence>
<dbReference type="EMBL" id="KK583242">
    <property type="protein sequence ID" value="KDO24410.1"/>
    <property type="molecule type" value="Genomic_DNA"/>
</dbReference>
<organism evidence="8 9">
    <name type="scientific">Saprolegnia parasitica (strain CBS 223.65)</name>
    <dbReference type="NCBI Taxonomy" id="695850"/>
    <lineage>
        <taxon>Eukaryota</taxon>
        <taxon>Sar</taxon>
        <taxon>Stramenopiles</taxon>
        <taxon>Oomycota</taxon>
        <taxon>Saprolegniomycetes</taxon>
        <taxon>Saprolegniales</taxon>
        <taxon>Saprolegniaceae</taxon>
        <taxon>Saprolegnia</taxon>
    </lineage>
</organism>
<evidence type="ECO:0000313" key="9">
    <source>
        <dbReference type="Proteomes" id="UP000030745"/>
    </source>
</evidence>
<dbReference type="VEuPathDB" id="FungiDB:SPRG_09799"/>
<dbReference type="InterPro" id="IPR051966">
    <property type="entry name" value="RPAP3"/>
</dbReference>
<feature type="region of interest" description="Disordered" evidence="6">
    <location>
        <begin position="277"/>
        <end position="298"/>
    </location>
</feature>
<dbReference type="PANTHER" id="PTHR46423:SF1">
    <property type="entry name" value="RNA POLYMERASE II-ASSOCIATED PROTEIN 3"/>
    <property type="match status" value="1"/>
</dbReference>
<name>A0A067C5I7_SAPPC</name>
<dbReference type="GO" id="GO:0101031">
    <property type="term" value="C:protein folding chaperone complex"/>
    <property type="evidence" value="ECO:0007669"/>
    <property type="project" value="TreeGrafter"/>
</dbReference>